<dbReference type="InterPro" id="IPR010750">
    <property type="entry name" value="SGF29_tudor-like_dom"/>
</dbReference>
<organism evidence="3 4">
    <name type="scientific">Panaeolus cyanescens</name>
    <dbReference type="NCBI Taxonomy" id="181874"/>
    <lineage>
        <taxon>Eukaryota</taxon>
        <taxon>Fungi</taxon>
        <taxon>Dikarya</taxon>
        <taxon>Basidiomycota</taxon>
        <taxon>Agaricomycotina</taxon>
        <taxon>Agaricomycetes</taxon>
        <taxon>Agaricomycetidae</taxon>
        <taxon>Agaricales</taxon>
        <taxon>Agaricineae</taxon>
        <taxon>Galeropsidaceae</taxon>
        <taxon>Panaeolus</taxon>
    </lineage>
</organism>
<dbReference type="PANTHER" id="PTHR21539">
    <property type="entry name" value="SAGA-ASSOCIATED FACTOR 29"/>
    <property type="match status" value="1"/>
</dbReference>
<gene>
    <name evidence="3" type="ORF">CVT24_007279</name>
</gene>
<dbReference type="Gene3D" id="2.30.30.140">
    <property type="match status" value="2"/>
</dbReference>
<dbReference type="STRING" id="181874.A0A409VJ23"/>
<dbReference type="EMBL" id="NHTK01006047">
    <property type="protein sequence ID" value="PPQ66261.1"/>
    <property type="molecule type" value="Genomic_DNA"/>
</dbReference>
<evidence type="ECO:0000256" key="1">
    <source>
        <dbReference type="SAM" id="MobiDB-lite"/>
    </source>
</evidence>
<evidence type="ECO:0000313" key="4">
    <source>
        <dbReference type="Proteomes" id="UP000284842"/>
    </source>
</evidence>
<protein>
    <recommendedName>
        <fullName evidence="2">SGF29 C-terminal domain-containing protein</fullName>
    </recommendedName>
</protein>
<feature type="compositionally biased region" description="Polar residues" evidence="1">
    <location>
        <begin position="129"/>
        <end position="143"/>
    </location>
</feature>
<dbReference type="AlphaFoldDB" id="A0A409VJ23"/>
<reference evidence="3 4" key="1">
    <citation type="journal article" date="2018" name="Evol. Lett.">
        <title>Horizontal gene cluster transfer increased hallucinogenic mushroom diversity.</title>
        <authorList>
            <person name="Reynolds H.T."/>
            <person name="Vijayakumar V."/>
            <person name="Gluck-Thaler E."/>
            <person name="Korotkin H.B."/>
            <person name="Matheny P.B."/>
            <person name="Slot J.C."/>
        </authorList>
    </citation>
    <scope>NUCLEOTIDE SEQUENCE [LARGE SCALE GENOMIC DNA]</scope>
    <source>
        <strain evidence="3 4">2629</strain>
    </source>
</reference>
<proteinExistence type="predicted"/>
<dbReference type="OrthoDB" id="10265994at2759"/>
<dbReference type="PANTHER" id="PTHR21539:SF0">
    <property type="entry name" value="SAGA-ASSOCIATED FACTOR 29"/>
    <property type="match status" value="1"/>
</dbReference>
<dbReference type="InParanoid" id="A0A409VJ23"/>
<dbReference type="PROSITE" id="PS51518">
    <property type="entry name" value="SGF29_C"/>
    <property type="match status" value="1"/>
</dbReference>
<feature type="domain" description="SGF29 C-terminal" evidence="2">
    <location>
        <begin position="160"/>
        <end position="291"/>
    </location>
</feature>
<feature type="compositionally biased region" description="Basic and acidic residues" evidence="1">
    <location>
        <begin position="148"/>
        <end position="159"/>
    </location>
</feature>
<evidence type="ECO:0000259" key="2">
    <source>
        <dbReference type="PROSITE" id="PS51518"/>
    </source>
</evidence>
<dbReference type="CDD" id="cd20393">
    <property type="entry name" value="Tudor_SGF29_rpt1"/>
    <property type="match status" value="1"/>
</dbReference>
<comment type="caution">
    <text evidence="3">The sequence shown here is derived from an EMBL/GenBank/DDBJ whole genome shotgun (WGS) entry which is preliminary data.</text>
</comment>
<dbReference type="GO" id="GO:0000124">
    <property type="term" value="C:SAGA complex"/>
    <property type="evidence" value="ECO:0007669"/>
    <property type="project" value="InterPro"/>
</dbReference>
<accession>A0A409VJ23</accession>
<dbReference type="InterPro" id="IPR047288">
    <property type="entry name" value="Tudor_SGF29_rpt1"/>
</dbReference>
<feature type="compositionally biased region" description="Low complexity" evidence="1">
    <location>
        <begin position="112"/>
        <end position="128"/>
    </location>
</feature>
<dbReference type="Proteomes" id="UP000284842">
    <property type="component" value="Unassembled WGS sequence"/>
</dbReference>
<keyword evidence="4" id="KW-1185">Reference proteome</keyword>
<sequence length="291" mass="31703">MKVERECWSHTTEALQVISKLYETSNSGDSIGRVNRLLSAWPKDDTLPAEGLGHLKTLQHKLISGLIEIQASAQQEARDIDSALERLSILIALRQSPEIPPLGEKRNKRLRAGSPSGTPGPTAPATGSNRSVSITVPPRTNSVGPAPHGREIRTKKDAKPQQTLQPGRKVVFRPPNTADGDENTWIMAVVIRYIGHDKHGGKYEVQDAEPQDDGQPGQIYTSSAKSILALPDPDAPPGSLAHISSYPEFPKGSTVMALYPDTSCFYRAEVIESPAGDRVSSFHYILQMQLC</sequence>
<name>A0A409VJ23_9AGAR</name>
<evidence type="ECO:0000313" key="3">
    <source>
        <dbReference type="EMBL" id="PPQ66261.1"/>
    </source>
</evidence>
<feature type="region of interest" description="Disordered" evidence="1">
    <location>
        <begin position="100"/>
        <end position="178"/>
    </location>
</feature>
<dbReference type="Pfam" id="PF07039">
    <property type="entry name" value="SGF29_Tudor"/>
    <property type="match status" value="1"/>
</dbReference>
<dbReference type="InterPro" id="IPR037802">
    <property type="entry name" value="SGF29"/>
</dbReference>